<dbReference type="PANTHER" id="PTHR33840">
    <property type="match status" value="1"/>
</dbReference>
<organism evidence="2 3">
    <name type="scientific">Arcicella gelida</name>
    <dbReference type="NCBI Taxonomy" id="2984195"/>
    <lineage>
        <taxon>Bacteria</taxon>
        <taxon>Pseudomonadati</taxon>
        <taxon>Bacteroidota</taxon>
        <taxon>Cytophagia</taxon>
        <taxon>Cytophagales</taxon>
        <taxon>Flectobacillaceae</taxon>
        <taxon>Arcicella</taxon>
    </lineage>
</organism>
<evidence type="ECO:0000313" key="3">
    <source>
        <dbReference type="Proteomes" id="UP001303899"/>
    </source>
</evidence>
<dbReference type="InterPro" id="IPR018712">
    <property type="entry name" value="Tle1-like_cat"/>
</dbReference>
<proteinExistence type="predicted"/>
<dbReference type="Pfam" id="PF09994">
    <property type="entry name" value="T6SS_Tle1-like_cat"/>
    <property type="match status" value="1"/>
</dbReference>
<comment type="caution">
    <text evidence="2">The sequence shown here is derived from an EMBL/GenBank/DDBJ whole genome shotgun (WGS) entry which is preliminary data.</text>
</comment>
<evidence type="ECO:0000313" key="2">
    <source>
        <dbReference type="EMBL" id="MEA5402779.1"/>
    </source>
</evidence>
<reference evidence="2 3" key="1">
    <citation type="submission" date="2023-12" db="EMBL/GenBank/DDBJ databases">
        <title>Novel species of the genus Arcicella isolated from rivers.</title>
        <authorList>
            <person name="Lu H."/>
        </authorList>
    </citation>
    <scope>NUCLEOTIDE SEQUENCE [LARGE SCALE GENOMIC DNA]</scope>
    <source>
        <strain evidence="2 3">DC2W</strain>
    </source>
</reference>
<dbReference type="PANTHER" id="PTHR33840:SF2">
    <property type="entry name" value="TLE1 PHOSPHOLIPASE DOMAIN-CONTAINING PROTEIN"/>
    <property type="match status" value="1"/>
</dbReference>
<name>A0ABU5S2S6_9BACT</name>
<feature type="domain" description="T6SS Phospholipase effector Tle1-like catalytic" evidence="1">
    <location>
        <begin position="3"/>
        <end position="248"/>
    </location>
</feature>
<accession>A0ABU5S2S6</accession>
<protein>
    <submittedName>
        <fullName evidence="2">DUF2235 domain-containing protein</fullName>
    </submittedName>
</protein>
<evidence type="ECO:0000259" key="1">
    <source>
        <dbReference type="Pfam" id="PF09994"/>
    </source>
</evidence>
<dbReference type="Proteomes" id="UP001303899">
    <property type="component" value="Unassembled WGS sequence"/>
</dbReference>
<sequence>MAKNIVICCDGTGNKLSISDSTNVIHLYSCLELSTIQVAYYSPGVGTIVPTNTKGFLNRNVQLTKDKVSATSLHSNVIDAYVFLMDSFNEGDKIYLFGFSRGAYTVRMLSGVLEMFGLLHSGNTNHLRYILEVYSTGDKMFQVAKQFKMHFAKNVEIEFIGVWDTVVSMGSLIKFYKGYPYSRQLNIAKNIRHAVSIDERRKHFDFTPINQRENNTLKEVYFAGVHSDIGGGYPEEGLSKISLEWMFGEANKHGLIFNKHKVEKVLYTTSLTNPEKNLDYKADIHDSLTLVNRLLDFIPRFRFTKESMFNWSPDFRIWPRRKIDEGSIIHESVFKKMDETSYKPPNIPHEYIIERTTKL</sequence>
<gene>
    <name evidence="2" type="ORF">VB776_07630</name>
</gene>
<dbReference type="EMBL" id="JAYGIL010000007">
    <property type="protein sequence ID" value="MEA5402779.1"/>
    <property type="molecule type" value="Genomic_DNA"/>
</dbReference>
<keyword evidence="3" id="KW-1185">Reference proteome</keyword>
<dbReference type="RefSeq" id="WP_323327660.1">
    <property type="nucleotide sequence ID" value="NZ_JAYGIL010000007.1"/>
</dbReference>